<dbReference type="Pfam" id="PF00109">
    <property type="entry name" value="ketoacyl-synt"/>
    <property type="match status" value="1"/>
</dbReference>
<dbReference type="CDD" id="cd00833">
    <property type="entry name" value="PKS"/>
    <property type="match status" value="1"/>
</dbReference>
<name>A0A9N7LMN1_9MYCO</name>
<gene>
    <name evidence="5" type="ORF">NJB1907Z4_C00820</name>
</gene>
<dbReference type="Proteomes" id="UP001058626">
    <property type="component" value="Chromosome"/>
</dbReference>
<dbReference type="PROSITE" id="PS00606">
    <property type="entry name" value="KS3_1"/>
    <property type="match status" value="1"/>
</dbReference>
<dbReference type="Gene3D" id="3.40.47.10">
    <property type="match status" value="1"/>
</dbReference>
<reference evidence="5" key="1">
    <citation type="submission" date="2022-06" db="EMBL/GenBank/DDBJ databases">
        <title>Complete genome sequence of Mycobacterium pseudoshottsii NJB1907-Z4.</title>
        <authorList>
            <person name="Komine T."/>
            <person name="Fukano H."/>
            <person name="Wada S."/>
        </authorList>
    </citation>
    <scope>NUCLEOTIDE SEQUENCE</scope>
    <source>
        <strain evidence="5">NJB1907-Z4</strain>
    </source>
</reference>
<dbReference type="RefSeq" id="WP_020785408.1">
    <property type="nucleotide sequence ID" value="NZ_AP026367.1"/>
</dbReference>
<dbReference type="SMART" id="SM00825">
    <property type="entry name" value="PKS_KS"/>
    <property type="match status" value="1"/>
</dbReference>
<evidence type="ECO:0000313" key="6">
    <source>
        <dbReference type="Proteomes" id="UP001058626"/>
    </source>
</evidence>
<protein>
    <recommendedName>
        <fullName evidence="4">Ketosynthase family 3 (KS3) domain-containing protein</fullName>
    </recommendedName>
</protein>
<dbReference type="InterPro" id="IPR036299">
    <property type="entry name" value="Polyketide_synth_docking_sf"/>
</dbReference>
<dbReference type="Pfam" id="PF08990">
    <property type="entry name" value="Docking"/>
    <property type="match status" value="1"/>
</dbReference>
<evidence type="ECO:0000313" key="5">
    <source>
        <dbReference type="EMBL" id="BDN79867.1"/>
    </source>
</evidence>
<evidence type="ECO:0000256" key="1">
    <source>
        <dbReference type="ARBA" id="ARBA00001957"/>
    </source>
</evidence>
<dbReference type="GO" id="GO:0006633">
    <property type="term" value="P:fatty acid biosynthetic process"/>
    <property type="evidence" value="ECO:0007669"/>
    <property type="project" value="InterPro"/>
</dbReference>
<dbReference type="GO" id="GO:0004312">
    <property type="term" value="F:fatty acid synthase activity"/>
    <property type="evidence" value="ECO:0007669"/>
    <property type="project" value="TreeGrafter"/>
</dbReference>
<dbReference type="InterPro" id="IPR018201">
    <property type="entry name" value="Ketoacyl_synth_AS"/>
</dbReference>
<evidence type="ECO:0000256" key="3">
    <source>
        <dbReference type="ARBA" id="ARBA00023268"/>
    </source>
</evidence>
<keyword evidence="6" id="KW-1185">Reference proteome</keyword>
<organism evidence="5 6">
    <name type="scientific">Mycobacterium pseudoshottsii</name>
    <dbReference type="NCBI Taxonomy" id="265949"/>
    <lineage>
        <taxon>Bacteria</taxon>
        <taxon>Bacillati</taxon>
        <taxon>Actinomycetota</taxon>
        <taxon>Actinomycetes</taxon>
        <taxon>Mycobacteriales</taxon>
        <taxon>Mycobacteriaceae</taxon>
        <taxon>Mycobacterium</taxon>
        <taxon>Mycobacterium ulcerans group</taxon>
    </lineage>
</organism>
<dbReference type="InterPro" id="IPR014030">
    <property type="entry name" value="Ketoacyl_synth_N"/>
</dbReference>
<dbReference type="PANTHER" id="PTHR43775:SF51">
    <property type="entry name" value="INACTIVE PHENOLPHTHIOCEROL SYNTHESIS POLYKETIDE SYNTHASE TYPE I PKS1-RELATED"/>
    <property type="match status" value="1"/>
</dbReference>
<accession>A0A9N7LMN1</accession>
<comment type="cofactor">
    <cofactor evidence="1">
        <name>pantetheine 4'-phosphate</name>
        <dbReference type="ChEBI" id="CHEBI:47942"/>
    </cofactor>
</comment>
<keyword evidence="3" id="KW-0511">Multifunctional enzyme</keyword>
<dbReference type="InterPro" id="IPR015083">
    <property type="entry name" value="NorB/c/GfsB-D-like_docking"/>
</dbReference>
<dbReference type="PROSITE" id="PS52004">
    <property type="entry name" value="KS3_2"/>
    <property type="match status" value="1"/>
</dbReference>
<dbReference type="AlphaFoldDB" id="A0A9N7LMN1"/>
<dbReference type="InterPro" id="IPR050091">
    <property type="entry name" value="PKS_NRPS_Biosynth_Enz"/>
</dbReference>
<evidence type="ECO:0000256" key="2">
    <source>
        <dbReference type="ARBA" id="ARBA00022679"/>
    </source>
</evidence>
<dbReference type="PANTHER" id="PTHR43775">
    <property type="entry name" value="FATTY ACID SYNTHASE"/>
    <property type="match status" value="1"/>
</dbReference>
<sequence>MASQEKLHTYLKQVVLELEKTRRRLREVEMGAREPIAIVGMACRYPGGLESPADLWSAVAEGRDLISEWPSDRGWYGEPYFDGESQTSRLGAPIGGFLADVSAFDAEFFGLSSSEALAMHPHQRLALECAWEAFERGGIDPSSVRGSDTGVFLGVTSIPYETLGEGVDGDSPLMVAGHMTSMAAGRISYLFGLEGPAMALDTACSSSLVAIHQAVGSLRSGECSMALAGGASIMMSPPSFFALAQGMASASDVRCKSFSASADGAGWGEGLGLLLLERLSDARRNQHPVWAVVRGSAVKHDGASNAPQAPNGLA</sequence>
<dbReference type="SUPFAM" id="SSF101173">
    <property type="entry name" value="Docking domain B of the erythromycin polyketide synthase (DEBS)"/>
    <property type="match status" value="1"/>
</dbReference>
<dbReference type="InterPro" id="IPR020841">
    <property type="entry name" value="PKS_Beta-ketoAc_synthase_dom"/>
</dbReference>
<keyword evidence="2" id="KW-0808">Transferase</keyword>
<proteinExistence type="predicted"/>
<evidence type="ECO:0000259" key="4">
    <source>
        <dbReference type="PROSITE" id="PS52004"/>
    </source>
</evidence>
<dbReference type="GO" id="GO:0004315">
    <property type="term" value="F:3-oxoacyl-[acyl-carrier-protein] synthase activity"/>
    <property type="evidence" value="ECO:0007669"/>
    <property type="project" value="InterPro"/>
</dbReference>
<dbReference type="SUPFAM" id="SSF53901">
    <property type="entry name" value="Thiolase-like"/>
    <property type="match status" value="1"/>
</dbReference>
<dbReference type="InterPro" id="IPR016039">
    <property type="entry name" value="Thiolase-like"/>
</dbReference>
<feature type="domain" description="Ketosynthase family 3 (KS3)" evidence="4">
    <location>
        <begin position="33"/>
        <end position="314"/>
    </location>
</feature>
<dbReference type="EMBL" id="AP026367">
    <property type="protein sequence ID" value="BDN79867.1"/>
    <property type="molecule type" value="Genomic_DNA"/>
</dbReference>